<dbReference type="Pfam" id="PF00646">
    <property type="entry name" value="F-box"/>
    <property type="match status" value="1"/>
</dbReference>
<dbReference type="SUPFAM" id="SSF117281">
    <property type="entry name" value="Kelch motif"/>
    <property type="match status" value="1"/>
</dbReference>
<dbReference type="InterPro" id="IPR001810">
    <property type="entry name" value="F-box_dom"/>
</dbReference>
<evidence type="ECO:0000313" key="4">
    <source>
        <dbReference type="RefSeq" id="XP_010490410.1"/>
    </source>
</evidence>
<keyword evidence="3" id="KW-1185">Reference proteome</keyword>
<dbReference type="RefSeq" id="XP_010490410.1">
    <property type="nucleotide sequence ID" value="XM_010492108.1"/>
</dbReference>
<dbReference type="GeneID" id="104768183"/>
<sequence>MDARVEQPPQKKRKKKTTIPPLSFSSLPDDIVLNCLARISRCHYRSLSLVSKSIRSLIYSPELYQSRSLIGNTEPFLYLCQHSHPYDRWFHLDQNLVTDGNFKDERSLSPITPSSSAPFMSTTVAVGFEIYQMGGTINNQPSSAVHVFDCRTHTWRDAPNMTVARKRAQSALMDGKIYVIGGTVETSSSMTWAEVFDLSTQTWKPLPSPTNDYACKVGIRRGKLYVKSEHKKYVYDSRDGRWKELLEGLSGEYKFRPCCVIEDVNFGVHRDGKVGWYDSERKNWSMVKGLEDHRFGYRTIRLANYGGKLIILWDYRPPPQYRYVSVDRTKCCRRRRSFRCKTKRRVSYQRQCIRCVVIRLEKRIGFSGLQIWGEIELSNVVLTVHNSFNFFSCIIL</sequence>
<feature type="region of interest" description="Disordered" evidence="1">
    <location>
        <begin position="1"/>
        <end position="21"/>
    </location>
</feature>
<dbReference type="SUPFAM" id="SSF81383">
    <property type="entry name" value="F-box domain"/>
    <property type="match status" value="1"/>
</dbReference>
<dbReference type="InterPro" id="IPR015915">
    <property type="entry name" value="Kelch-typ_b-propeller"/>
</dbReference>
<evidence type="ECO:0000313" key="3">
    <source>
        <dbReference type="Proteomes" id="UP000694864"/>
    </source>
</evidence>
<dbReference type="PANTHER" id="PTHR24414:SF161">
    <property type="entry name" value="F-BOX DOMAIN-CONTAINING PROTEIN"/>
    <property type="match status" value="1"/>
</dbReference>
<organism evidence="3 4">
    <name type="scientific">Camelina sativa</name>
    <name type="common">False flax</name>
    <name type="synonym">Myagrum sativum</name>
    <dbReference type="NCBI Taxonomy" id="90675"/>
    <lineage>
        <taxon>Eukaryota</taxon>
        <taxon>Viridiplantae</taxon>
        <taxon>Streptophyta</taxon>
        <taxon>Embryophyta</taxon>
        <taxon>Tracheophyta</taxon>
        <taxon>Spermatophyta</taxon>
        <taxon>Magnoliopsida</taxon>
        <taxon>eudicotyledons</taxon>
        <taxon>Gunneridae</taxon>
        <taxon>Pentapetalae</taxon>
        <taxon>rosids</taxon>
        <taxon>malvids</taxon>
        <taxon>Brassicales</taxon>
        <taxon>Brassicaceae</taxon>
        <taxon>Camelineae</taxon>
        <taxon>Camelina</taxon>
    </lineage>
</organism>
<name>A0ABM0XSK1_CAMSA</name>
<reference evidence="3" key="1">
    <citation type="journal article" date="2014" name="Nat. Commun.">
        <title>The emerging biofuel crop Camelina sativa retains a highly undifferentiated hexaploid genome structure.</title>
        <authorList>
            <person name="Kagale S."/>
            <person name="Koh C."/>
            <person name="Nixon J."/>
            <person name="Bollina V."/>
            <person name="Clarke W.E."/>
            <person name="Tuteja R."/>
            <person name="Spillane C."/>
            <person name="Robinson S.J."/>
            <person name="Links M.G."/>
            <person name="Clarke C."/>
            <person name="Higgins E.E."/>
            <person name="Huebert T."/>
            <person name="Sharpe A.G."/>
            <person name="Parkin I.A."/>
        </authorList>
    </citation>
    <scope>NUCLEOTIDE SEQUENCE [LARGE SCALE GENOMIC DNA]</scope>
    <source>
        <strain evidence="3">cv. DH55</strain>
    </source>
</reference>
<dbReference type="Proteomes" id="UP000694864">
    <property type="component" value="Chromosome 19"/>
</dbReference>
<dbReference type="InterPro" id="IPR036047">
    <property type="entry name" value="F-box-like_dom_sf"/>
</dbReference>
<feature type="domain" description="F-box" evidence="2">
    <location>
        <begin position="21"/>
        <end position="67"/>
    </location>
</feature>
<accession>A0ABM0XSK1</accession>
<dbReference type="InterPro" id="IPR006652">
    <property type="entry name" value="Kelch_1"/>
</dbReference>
<evidence type="ECO:0000259" key="2">
    <source>
        <dbReference type="PROSITE" id="PS50181"/>
    </source>
</evidence>
<dbReference type="PROSITE" id="PS50181">
    <property type="entry name" value="FBOX"/>
    <property type="match status" value="1"/>
</dbReference>
<dbReference type="InterPro" id="IPR050354">
    <property type="entry name" value="F-box/kelch-repeat_ARATH"/>
</dbReference>
<protein>
    <submittedName>
        <fullName evidence="4">F-box/kelch-repeat protein At4g35120</fullName>
    </submittedName>
</protein>
<dbReference type="Gene3D" id="2.120.10.80">
    <property type="entry name" value="Kelch-type beta propeller"/>
    <property type="match status" value="1"/>
</dbReference>
<evidence type="ECO:0000256" key="1">
    <source>
        <dbReference type="SAM" id="MobiDB-lite"/>
    </source>
</evidence>
<dbReference type="Pfam" id="PF25210">
    <property type="entry name" value="Kelch_FKB95"/>
    <property type="match status" value="1"/>
</dbReference>
<dbReference type="SMART" id="SM00256">
    <property type="entry name" value="FBOX"/>
    <property type="match status" value="1"/>
</dbReference>
<dbReference type="PANTHER" id="PTHR24414">
    <property type="entry name" value="F-BOX/KELCH-REPEAT PROTEIN SKIP4"/>
    <property type="match status" value="1"/>
</dbReference>
<dbReference type="InterPro" id="IPR057499">
    <property type="entry name" value="Kelch_FKB95"/>
</dbReference>
<proteinExistence type="predicted"/>
<gene>
    <name evidence="4" type="primary">LOC104768183</name>
</gene>
<reference evidence="4" key="2">
    <citation type="submission" date="2025-08" db="UniProtKB">
        <authorList>
            <consortium name="RefSeq"/>
        </authorList>
    </citation>
    <scope>IDENTIFICATION</scope>
    <source>
        <tissue evidence="4">Leaf</tissue>
    </source>
</reference>
<dbReference type="CDD" id="cd22152">
    <property type="entry name" value="F-box_AtAFR-like"/>
    <property type="match status" value="1"/>
</dbReference>
<dbReference type="SMART" id="SM00612">
    <property type="entry name" value="Kelch"/>
    <property type="match status" value="2"/>
</dbReference>